<organism evidence="2 3">
    <name type="scientific">Neofusicoccum ribis</name>
    <dbReference type="NCBI Taxonomy" id="45134"/>
    <lineage>
        <taxon>Eukaryota</taxon>
        <taxon>Fungi</taxon>
        <taxon>Dikarya</taxon>
        <taxon>Ascomycota</taxon>
        <taxon>Pezizomycotina</taxon>
        <taxon>Dothideomycetes</taxon>
        <taxon>Dothideomycetes incertae sedis</taxon>
        <taxon>Botryosphaeriales</taxon>
        <taxon>Botryosphaeriaceae</taxon>
        <taxon>Neofusicoccum</taxon>
    </lineage>
</organism>
<keyword evidence="3" id="KW-1185">Reference proteome</keyword>
<proteinExistence type="predicted"/>
<protein>
    <recommendedName>
        <fullName evidence="1">Transglycosylase SLT domain-containing protein</fullName>
    </recommendedName>
</protein>
<dbReference type="Pfam" id="PF01464">
    <property type="entry name" value="SLT"/>
    <property type="match status" value="1"/>
</dbReference>
<feature type="domain" description="Transglycosylase SLT" evidence="1">
    <location>
        <begin position="151"/>
        <end position="258"/>
    </location>
</feature>
<dbReference type="EMBL" id="JAJVDC020000016">
    <property type="protein sequence ID" value="KAL1634326.1"/>
    <property type="molecule type" value="Genomic_DNA"/>
</dbReference>
<dbReference type="InterPro" id="IPR023346">
    <property type="entry name" value="Lysozyme-like_dom_sf"/>
</dbReference>
<name>A0ABR3T406_9PEZI</name>
<dbReference type="InterPro" id="IPR008258">
    <property type="entry name" value="Transglycosylase_SLT_dom_1"/>
</dbReference>
<evidence type="ECO:0000313" key="2">
    <source>
        <dbReference type="EMBL" id="KAL1634326.1"/>
    </source>
</evidence>
<accession>A0ABR3T406</accession>
<sequence length="285" mass="29547">MVRPNDSSNLYHTHVTEPCLQLPFFLLLAIPAALALPTALPQDGPTKTLNTRAYFANPVISNPSALAWYQAYQTSSAGAGAGGSRAFYENTTTNGGGTTHSSYQCFAGSSYPALSSWLSFDTLWSSAASTITAVNGAPGLTPTIRSAILTVAAADNIDARLVLAVIMQESTGRLAVPCTGVSNCGIMQAAPGSVGFDASNPSASIEQMIRDGVEGRAGTWPSGGPGLAYWLGQYGDPWRALRAYNTGSVPDESNLDATGGAGTVTYVADVANRLLGWDGNARAQC</sequence>
<reference evidence="2 3" key="1">
    <citation type="submission" date="2024-02" db="EMBL/GenBank/DDBJ databases">
        <title>De novo assembly and annotation of 12 fungi associated with fruit tree decline syndrome in Ontario, Canada.</title>
        <authorList>
            <person name="Sulman M."/>
            <person name="Ellouze W."/>
            <person name="Ilyukhin E."/>
        </authorList>
    </citation>
    <scope>NUCLEOTIDE SEQUENCE [LARGE SCALE GENOMIC DNA]</scope>
    <source>
        <strain evidence="2 3">M1-105</strain>
    </source>
</reference>
<dbReference type="Gene3D" id="1.10.530.10">
    <property type="match status" value="1"/>
</dbReference>
<dbReference type="Proteomes" id="UP001521116">
    <property type="component" value="Unassembled WGS sequence"/>
</dbReference>
<evidence type="ECO:0000313" key="3">
    <source>
        <dbReference type="Proteomes" id="UP001521116"/>
    </source>
</evidence>
<comment type="caution">
    <text evidence="2">The sequence shown here is derived from an EMBL/GenBank/DDBJ whole genome shotgun (WGS) entry which is preliminary data.</text>
</comment>
<evidence type="ECO:0000259" key="1">
    <source>
        <dbReference type="Pfam" id="PF01464"/>
    </source>
</evidence>
<dbReference type="SUPFAM" id="SSF53955">
    <property type="entry name" value="Lysozyme-like"/>
    <property type="match status" value="1"/>
</dbReference>
<gene>
    <name evidence="2" type="ORF">SLS56_002336</name>
</gene>